<dbReference type="GO" id="GO:0004527">
    <property type="term" value="F:exonuclease activity"/>
    <property type="evidence" value="ECO:0007669"/>
    <property type="project" value="UniProtKB-KW"/>
</dbReference>
<feature type="domain" description="Endonuclease/exonuclease/phosphatase" evidence="1">
    <location>
        <begin position="6"/>
        <end position="155"/>
    </location>
</feature>
<dbReference type="EMBL" id="ANPE02000024">
    <property type="protein sequence ID" value="EMY36138.1"/>
    <property type="molecule type" value="Genomic_DNA"/>
</dbReference>
<protein>
    <submittedName>
        <fullName evidence="2">Endonuclease/exonuclease/phosphatase family protein</fullName>
    </submittedName>
</protein>
<sequence>MLNVISYNLRKHAASGELMDLSVNYDVDVMCLQECDTEKLPHRLDDLDLADSTKGNRLGLAIYYRQDRFTALETNTFSLKKSLHDYLLAPAHERLLGIRLMDNQTKHELVVGDFHAAPLTATNSLRRHQIRAGHEALLGMGGEHITLMVGDFNYPFFTKNLIEHLKESGYALSLSNNRTYTRYAVFKGHFDFATSLGLDIKSVETLPRGESDHLPILVTADYTVAAPGGSAGSIAS</sequence>
<dbReference type="InterPro" id="IPR036691">
    <property type="entry name" value="Endo/exonu/phosph_ase_sf"/>
</dbReference>
<organism evidence="2 3">
    <name type="scientific">Arthrobacter crystallopoietes BAB-32</name>
    <dbReference type="NCBI Taxonomy" id="1246476"/>
    <lineage>
        <taxon>Bacteria</taxon>
        <taxon>Bacillati</taxon>
        <taxon>Actinomycetota</taxon>
        <taxon>Actinomycetes</taxon>
        <taxon>Micrococcales</taxon>
        <taxon>Micrococcaceae</taxon>
        <taxon>Crystallibacter</taxon>
    </lineage>
</organism>
<evidence type="ECO:0000313" key="3">
    <source>
        <dbReference type="Proteomes" id="UP000010729"/>
    </source>
</evidence>
<gene>
    <name evidence="2" type="ORF">D477_000680</name>
</gene>
<dbReference type="Gene3D" id="3.60.10.10">
    <property type="entry name" value="Endonuclease/exonuclease/phosphatase"/>
    <property type="match status" value="1"/>
</dbReference>
<comment type="caution">
    <text evidence="2">The sequence shown here is derived from an EMBL/GenBank/DDBJ whole genome shotgun (WGS) entry which is preliminary data.</text>
</comment>
<keyword evidence="2" id="KW-0269">Exonuclease</keyword>
<evidence type="ECO:0000259" key="1">
    <source>
        <dbReference type="Pfam" id="PF03372"/>
    </source>
</evidence>
<accession>N1VCV5</accession>
<dbReference type="Pfam" id="PF03372">
    <property type="entry name" value="Exo_endo_phos"/>
    <property type="match status" value="1"/>
</dbReference>
<keyword evidence="2" id="KW-0255">Endonuclease</keyword>
<proteinExistence type="predicted"/>
<keyword evidence="2" id="KW-0378">Hydrolase</keyword>
<dbReference type="SUPFAM" id="SSF56219">
    <property type="entry name" value="DNase I-like"/>
    <property type="match status" value="1"/>
</dbReference>
<dbReference type="AlphaFoldDB" id="N1VCV5"/>
<evidence type="ECO:0000313" key="2">
    <source>
        <dbReference type="EMBL" id="EMY36138.1"/>
    </source>
</evidence>
<reference evidence="2 3" key="1">
    <citation type="journal article" date="2013" name="Genome Announc.">
        <title>Draft Genome Sequence of Arthrobacter crystallopoietes Strain BAB-32, Revealing Genes for Bioremediation.</title>
        <authorList>
            <person name="Joshi M.N."/>
            <person name="Pandit A.S."/>
            <person name="Sharma A."/>
            <person name="Pandya R.V."/>
            <person name="Desai S.M."/>
            <person name="Saxena A.K."/>
            <person name="Bagatharia S.B."/>
        </authorList>
    </citation>
    <scope>NUCLEOTIDE SEQUENCE [LARGE SCALE GENOMIC DNA]</scope>
    <source>
        <strain evidence="2 3">BAB-32</strain>
    </source>
</reference>
<keyword evidence="3" id="KW-1185">Reference proteome</keyword>
<name>N1VCV5_9MICC</name>
<dbReference type="Proteomes" id="UP000010729">
    <property type="component" value="Unassembled WGS sequence"/>
</dbReference>
<keyword evidence="2" id="KW-0540">Nuclease</keyword>
<dbReference type="GO" id="GO:0004519">
    <property type="term" value="F:endonuclease activity"/>
    <property type="evidence" value="ECO:0007669"/>
    <property type="project" value="UniProtKB-KW"/>
</dbReference>
<dbReference type="InterPro" id="IPR005135">
    <property type="entry name" value="Endo/exonuclease/phosphatase"/>
</dbReference>